<reference evidence="1 2" key="1">
    <citation type="submission" date="2021-06" db="EMBL/GenBank/DDBJ databases">
        <authorList>
            <person name="Palmer J.M."/>
        </authorList>
    </citation>
    <scope>NUCLEOTIDE SEQUENCE [LARGE SCALE GENOMIC DNA]</scope>
    <source>
        <strain evidence="2">if_2019</strain>
        <tissue evidence="1">Muscle</tissue>
    </source>
</reference>
<dbReference type="Proteomes" id="UP001482620">
    <property type="component" value="Unassembled WGS sequence"/>
</dbReference>
<proteinExistence type="predicted"/>
<gene>
    <name evidence="1" type="ORF">ILYODFUR_029973</name>
</gene>
<evidence type="ECO:0000313" key="2">
    <source>
        <dbReference type="Proteomes" id="UP001482620"/>
    </source>
</evidence>
<protein>
    <submittedName>
        <fullName evidence="1">Uncharacterized protein</fullName>
    </submittedName>
</protein>
<keyword evidence="2" id="KW-1185">Reference proteome</keyword>
<name>A0ABV0UBK7_9TELE</name>
<dbReference type="EMBL" id="JAHRIQ010062282">
    <property type="protein sequence ID" value="MEQ2241880.1"/>
    <property type="molecule type" value="Genomic_DNA"/>
</dbReference>
<evidence type="ECO:0000313" key="1">
    <source>
        <dbReference type="EMBL" id="MEQ2241880.1"/>
    </source>
</evidence>
<comment type="caution">
    <text evidence="1">The sequence shown here is derived from an EMBL/GenBank/DDBJ whole genome shotgun (WGS) entry which is preliminary data.</text>
</comment>
<organism evidence="1 2">
    <name type="scientific">Ilyodon furcidens</name>
    <name type="common">goldbreast splitfin</name>
    <dbReference type="NCBI Taxonomy" id="33524"/>
    <lineage>
        <taxon>Eukaryota</taxon>
        <taxon>Metazoa</taxon>
        <taxon>Chordata</taxon>
        <taxon>Craniata</taxon>
        <taxon>Vertebrata</taxon>
        <taxon>Euteleostomi</taxon>
        <taxon>Actinopterygii</taxon>
        <taxon>Neopterygii</taxon>
        <taxon>Teleostei</taxon>
        <taxon>Neoteleostei</taxon>
        <taxon>Acanthomorphata</taxon>
        <taxon>Ovalentaria</taxon>
        <taxon>Atherinomorphae</taxon>
        <taxon>Cyprinodontiformes</taxon>
        <taxon>Goodeidae</taxon>
        <taxon>Ilyodon</taxon>
    </lineage>
</organism>
<accession>A0ABV0UBK7</accession>
<sequence length="113" mass="12534">MNFAEIEENINVLGEKARKNELAVEDMDREHSTLTTAACLAPCSAHPSLSPPHSRPFLPCMASSTELWPSMERTHQVDELCAKRWIFKAPSAPRSAPPTLEMLRIMGSSLTKS</sequence>